<keyword evidence="3 8" id="KW-1133">Transmembrane helix</keyword>
<protein>
    <recommendedName>
        <fullName evidence="9">G-protein coupled receptors family 1 profile domain-containing protein</fullName>
    </recommendedName>
</protein>
<evidence type="ECO:0000256" key="1">
    <source>
        <dbReference type="ARBA" id="ARBA00004141"/>
    </source>
</evidence>
<proteinExistence type="predicted"/>
<evidence type="ECO:0000256" key="5">
    <source>
        <dbReference type="ARBA" id="ARBA00023136"/>
    </source>
</evidence>
<organism evidence="10 12">
    <name type="scientific">Adineta steineri</name>
    <dbReference type="NCBI Taxonomy" id="433720"/>
    <lineage>
        <taxon>Eukaryota</taxon>
        <taxon>Metazoa</taxon>
        <taxon>Spiralia</taxon>
        <taxon>Gnathifera</taxon>
        <taxon>Rotifera</taxon>
        <taxon>Eurotatoria</taxon>
        <taxon>Bdelloidea</taxon>
        <taxon>Adinetida</taxon>
        <taxon>Adinetidae</taxon>
        <taxon>Adineta</taxon>
    </lineage>
</organism>
<dbReference type="SUPFAM" id="SSF81321">
    <property type="entry name" value="Family A G protein-coupled receptor-like"/>
    <property type="match status" value="1"/>
</dbReference>
<dbReference type="PROSITE" id="PS50262">
    <property type="entry name" value="G_PROTEIN_RECEP_F1_2"/>
    <property type="match status" value="1"/>
</dbReference>
<comment type="subcellular location">
    <subcellularLocation>
        <location evidence="1">Membrane</location>
        <topology evidence="1">Multi-pass membrane protein</topology>
    </subcellularLocation>
</comment>
<accession>A0A814P4V8</accession>
<feature type="transmembrane region" description="Helical" evidence="8">
    <location>
        <begin position="46"/>
        <end position="70"/>
    </location>
</feature>
<evidence type="ECO:0000259" key="9">
    <source>
        <dbReference type="PROSITE" id="PS50262"/>
    </source>
</evidence>
<name>A0A814P4V8_9BILA</name>
<gene>
    <name evidence="10" type="ORF">JYZ213_LOCUS21397</name>
    <name evidence="11" type="ORF">OXD698_LOCUS5389</name>
</gene>
<dbReference type="GO" id="GO:0004930">
    <property type="term" value="F:G protein-coupled receptor activity"/>
    <property type="evidence" value="ECO:0007669"/>
    <property type="project" value="UniProtKB-KW"/>
</dbReference>
<evidence type="ECO:0000313" key="11">
    <source>
        <dbReference type="EMBL" id="CAF3580632.1"/>
    </source>
</evidence>
<reference evidence="10" key="1">
    <citation type="submission" date="2021-02" db="EMBL/GenBank/DDBJ databases">
        <authorList>
            <person name="Nowell W R."/>
        </authorList>
    </citation>
    <scope>NUCLEOTIDE SEQUENCE</scope>
</reference>
<dbReference type="Gene3D" id="1.20.1070.10">
    <property type="entry name" value="Rhodopsin 7-helix transmembrane proteins"/>
    <property type="match status" value="1"/>
</dbReference>
<evidence type="ECO:0000256" key="4">
    <source>
        <dbReference type="ARBA" id="ARBA00023040"/>
    </source>
</evidence>
<keyword evidence="6" id="KW-0675">Receptor</keyword>
<keyword evidence="2 8" id="KW-0812">Transmembrane</keyword>
<dbReference type="InterPro" id="IPR017452">
    <property type="entry name" value="GPCR_Rhodpsn_7TM"/>
</dbReference>
<feature type="transmembrane region" description="Helical" evidence="8">
    <location>
        <begin position="90"/>
        <end position="108"/>
    </location>
</feature>
<dbReference type="EMBL" id="CAJNOG010000233">
    <property type="protein sequence ID" value="CAF1101257.1"/>
    <property type="molecule type" value="Genomic_DNA"/>
</dbReference>
<keyword evidence="5 8" id="KW-0472">Membrane</keyword>
<comment type="caution">
    <text evidence="10">The sequence shown here is derived from an EMBL/GenBank/DDBJ whole genome shotgun (WGS) entry which is preliminary data.</text>
</comment>
<feature type="transmembrane region" description="Helical" evidence="8">
    <location>
        <begin position="15"/>
        <end position="39"/>
    </location>
</feature>
<keyword evidence="7" id="KW-0807">Transducer</keyword>
<dbReference type="AlphaFoldDB" id="A0A814P4V8"/>
<dbReference type="EMBL" id="CAJOAZ010000219">
    <property type="protein sequence ID" value="CAF3580632.1"/>
    <property type="molecule type" value="Genomic_DNA"/>
</dbReference>
<evidence type="ECO:0000256" key="3">
    <source>
        <dbReference type="ARBA" id="ARBA00022989"/>
    </source>
</evidence>
<evidence type="ECO:0000313" key="12">
    <source>
        <dbReference type="Proteomes" id="UP000663845"/>
    </source>
</evidence>
<feature type="transmembrane region" description="Helical" evidence="8">
    <location>
        <begin position="225"/>
        <end position="246"/>
    </location>
</feature>
<dbReference type="GO" id="GO:0005886">
    <property type="term" value="C:plasma membrane"/>
    <property type="evidence" value="ECO:0007669"/>
    <property type="project" value="TreeGrafter"/>
</dbReference>
<feature type="transmembrane region" description="Helical" evidence="8">
    <location>
        <begin position="170"/>
        <end position="192"/>
    </location>
</feature>
<dbReference type="Proteomes" id="UP000663845">
    <property type="component" value="Unassembled WGS sequence"/>
</dbReference>
<keyword evidence="4" id="KW-0297">G-protein coupled receptor</keyword>
<dbReference type="Proteomes" id="UP000663844">
    <property type="component" value="Unassembled WGS sequence"/>
</dbReference>
<evidence type="ECO:0000256" key="2">
    <source>
        <dbReference type="ARBA" id="ARBA00022692"/>
    </source>
</evidence>
<dbReference type="PANTHER" id="PTHR24243:SF230">
    <property type="entry name" value="G-PROTEIN COUPLED RECEPTORS FAMILY 1 PROFILE DOMAIN-CONTAINING PROTEIN"/>
    <property type="match status" value="1"/>
</dbReference>
<dbReference type="InterPro" id="IPR000276">
    <property type="entry name" value="GPCR_Rhodpsn"/>
</dbReference>
<evidence type="ECO:0000256" key="7">
    <source>
        <dbReference type="ARBA" id="ARBA00023224"/>
    </source>
</evidence>
<sequence>MTALSSLLFLLQANIYQYAAPIIFGLGIIGNIFIIIMFIHRRQNSCAIYLLMAAVVNTINTTFNFTTAIYTLNHSDPGDSILVFCKLRYYFIHVWGQLARYFAIFACIDRYAVATTNTRLRWIARPSVAWKMIIAMIIIWHILASHLLIFITINNGRCGQFGLYYIVLEIYYLIFVCVIPPVSMMVCGFLAYRNLRRLHGRIKPVSIITHSKPGKNKIHRRDRDLLIMVLAEVVFYVMTMSGYPFIVLETAVTNYMGIAKSIDHIAIETFFTIVAILLLYLNYSAPFYIYIVASKTFRKDFKALLIRQWH</sequence>
<feature type="transmembrane region" description="Helical" evidence="8">
    <location>
        <begin position="266"/>
        <end position="293"/>
    </location>
</feature>
<feature type="transmembrane region" description="Helical" evidence="8">
    <location>
        <begin position="128"/>
        <end position="150"/>
    </location>
</feature>
<dbReference type="Pfam" id="PF00001">
    <property type="entry name" value="7tm_1"/>
    <property type="match status" value="1"/>
</dbReference>
<evidence type="ECO:0000313" key="10">
    <source>
        <dbReference type="EMBL" id="CAF1101257.1"/>
    </source>
</evidence>
<dbReference type="PANTHER" id="PTHR24243">
    <property type="entry name" value="G-PROTEIN COUPLED RECEPTOR"/>
    <property type="match status" value="1"/>
</dbReference>
<feature type="domain" description="G-protein coupled receptors family 1 profile" evidence="9">
    <location>
        <begin position="30"/>
        <end position="290"/>
    </location>
</feature>
<evidence type="ECO:0000256" key="6">
    <source>
        <dbReference type="ARBA" id="ARBA00023170"/>
    </source>
</evidence>
<evidence type="ECO:0000256" key="8">
    <source>
        <dbReference type="SAM" id="Phobius"/>
    </source>
</evidence>